<dbReference type="EMBL" id="QLLR01000028">
    <property type="protein sequence ID" value="RAJ25003.1"/>
    <property type="molecule type" value="Genomic_DNA"/>
</dbReference>
<dbReference type="Proteomes" id="UP000249754">
    <property type="component" value="Unassembled WGS sequence"/>
</dbReference>
<sequence>MKGLLNIEVNGQKIIALFGMFAIKLLTEKRKITMNEIGDLFNGVEDDAIKAFDLMVDLLWSGIMNHNLVNGIEEAVNYHKLYNDFGSVPETKYKDIFDKFLETQISGKALSGSNDDMDKEATTPAKKK</sequence>
<proteinExistence type="predicted"/>
<dbReference type="RefSeq" id="WP_111635559.1">
    <property type="nucleotide sequence ID" value="NZ_QLLR01000028.1"/>
</dbReference>
<feature type="region of interest" description="Disordered" evidence="1">
    <location>
        <begin position="109"/>
        <end position="128"/>
    </location>
</feature>
<evidence type="ECO:0000256" key="1">
    <source>
        <dbReference type="SAM" id="MobiDB-lite"/>
    </source>
</evidence>
<gene>
    <name evidence="2" type="ORF">LY11_04190</name>
</gene>
<evidence type="ECO:0000313" key="2">
    <source>
        <dbReference type="EMBL" id="RAJ25003.1"/>
    </source>
</evidence>
<evidence type="ECO:0000313" key="3">
    <source>
        <dbReference type="Proteomes" id="UP000249754"/>
    </source>
</evidence>
<protein>
    <submittedName>
        <fullName evidence="2">Uncharacterized protein</fullName>
    </submittedName>
</protein>
<dbReference type="OrthoDB" id="9919251at2"/>
<name>A0A327SBH0_9SPHI</name>
<comment type="caution">
    <text evidence="2">The sequence shown here is derived from an EMBL/GenBank/DDBJ whole genome shotgun (WGS) entry which is preliminary data.</text>
</comment>
<reference evidence="2 3" key="1">
    <citation type="submission" date="2018-06" db="EMBL/GenBank/DDBJ databases">
        <title>Genomic Encyclopedia of Archaeal and Bacterial Type Strains, Phase II (KMG-II): from individual species to whole genera.</title>
        <authorList>
            <person name="Goeker M."/>
        </authorList>
    </citation>
    <scope>NUCLEOTIDE SEQUENCE [LARGE SCALE GENOMIC DNA]</scope>
    <source>
        <strain evidence="2 3">DSM 14825</strain>
    </source>
</reference>
<accession>A0A327SBH0</accession>
<dbReference type="AlphaFoldDB" id="A0A327SBH0"/>
<organism evidence="2 3">
    <name type="scientific">Pedobacter cryoconitis</name>
    <dbReference type="NCBI Taxonomy" id="188932"/>
    <lineage>
        <taxon>Bacteria</taxon>
        <taxon>Pseudomonadati</taxon>
        <taxon>Bacteroidota</taxon>
        <taxon>Sphingobacteriia</taxon>
        <taxon>Sphingobacteriales</taxon>
        <taxon>Sphingobacteriaceae</taxon>
        <taxon>Pedobacter</taxon>
    </lineage>
</organism>